<gene>
    <name evidence="1" type="ORF">AC478_02020</name>
</gene>
<sequence>MNFVEIMVGEKLKEADPALDVTGSDRKVLQVACQDFTNFLKFHWDLIGKEASQCELVEKLEKLFKENPAELEEFLTVWTGIWLKKWKQRVKLLIGKQNANKWRKVSKNLRSAEPLWKKLERKQEIQEVVIATLIKNGEICGTEILSENLLKMELGEKRVRNLKDKERLFTVVNNVLRKARGMAQSQGPLIFVKIDKGYYGTTN</sequence>
<accession>A0A0M0BU05</accession>
<reference evidence="2" key="1">
    <citation type="submission" date="2015-06" db="EMBL/GenBank/DDBJ databases">
        <title>New insights into the roles of widespread benthic archaea in carbon and nitrogen cycling.</title>
        <authorList>
            <person name="Lazar C.S."/>
            <person name="Baker B.J."/>
            <person name="Seitz K.W."/>
            <person name="Hyde A.S."/>
            <person name="Dick G.J."/>
            <person name="Hinrichs K.-U."/>
            <person name="Teske A.P."/>
        </authorList>
    </citation>
    <scope>NUCLEOTIDE SEQUENCE [LARGE SCALE GENOMIC DNA]</scope>
</reference>
<evidence type="ECO:0000313" key="1">
    <source>
        <dbReference type="EMBL" id="KON31835.1"/>
    </source>
</evidence>
<dbReference type="Proteomes" id="UP000054016">
    <property type="component" value="Unassembled WGS sequence"/>
</dbReference>
<dbReference type="EMBL" id="LFWV01000022">
    <property type="protein sequence ID" value="KON31835.1"/>
    <property type="molecule type" value="Genomic_DNA"/>
</dbReference>
<proteinExistence type="predicted"/>
<protein>
    <submittedName>
        <fullName evidence="1">Uncharacterized protein</fullName>
    </submittedName>
</protein>
<dbReference type="AlphaFoldDB" id="A0A0M0BU05"/>
<evidence type="ECO:0000313" key="2">
    <source>
        <dbReference type="Proteomes" id="UP000054016"/>
    </source>
</evidence>
<organism evidence="1 2">
    <name type="scientific">miscellaneous Crenarchaeota group-1 archaeon SG8-32-3</name>
    <dbReference type="NCBI Taxonomy" id="1685125"/>
    <lineage>
        <taxon>Archaea</taxon>
        <taxon>Candidatus Bathyarchaeota</taxon>
        <taxon>MCG-1</taxon>
    </lineage>
</organism>
<comment type="caution">
    <text evidence="1">The sequence shown here is derived from an EMBL/GenBank/DDBJ whole genome shotgun (WGS) entry which is preliminary data.</text>
</comment>
<name>A0A0M0BU05_9ARCH</name>